<dbReference type="Pfam" id="PF13229">
    <property type="entry name" value="Beta_helix"/>
    <property type="match status" value="1"/>
</dbReference>
<evidence type="ECO:0000313" key="5">
    <source>
        <dbReference type="Proteomes" id="UP000619457"/>
    </source>
</evidence>
<evidence type="ECO:0000256" key="1">
    <source>
        <dbReference type="SAM" id="SignalP"/>
    </source>
</evidence>
<reference evidence="4" key="1">
    <citation type="journal article" date="2014" name="Int. J. Syst. Evol. Microbiol.">
        <title>Complete genome sequence of Corynebacterium casei LMG S-19264T (=DSM 44701T), isolated from a smear-ripened cheese.</title>
        <authorList>
            <consortium name="US DOE Joint Genome Institute (JGI-PGF)"/>
            <person name="Walter F."/>
            <person name="Albersmeier A."/>
            <person name="Kalinowski J."/>
            <person name="Ruckert C."/>
        </authorList>
    </citation>
    <scope>NUCLEOTIDE SEQUENCE</scope>
    <source>
        <strain evidence="4">KCTC 12368</strain>
    </source>
</reference>
<organism evidence="4 5">
    <name type="scientific">Echinicola pacifica</name>
    <dbReference type="NCBI Taxonomy" id="346377"/>
    <lineage>
        <taxon>Bacteria</taxon>
        <taxon>Pseudomonadati</taxon>
        <taxon>Bacteroidota</taxon>
        <taxon>Cytophagia</taxon>
        <taxon>Cytophagales</taxon>
        <taxon>Cyclobacteriaceae</taxon>
        <taxon>Echinicola</taxon>
    </lineage>
</organism>
<dbReference type="PANTHER" id="PTHR36453">
    <property type="entry name" value="SECRETED PROTEIN-RELATED"/>
    <property type="match status" value="1"/>
</dbReference>
<dbReference type="PROSITE" id="PS51257">
    <property type="entry name" value="PROKAR_LIPOPROTEIN"/>
    <property type="match status" value="1"/>
</dbReference>
<gene>
    <name evidence="4" type="ORF">GCM10007049_01630</name>
</gene>
<dbReference type="Gene3D" id="2.160.20.10">
    <property type="entry name" value="Single-stranded right-handed beta-helix, Pectin lyase-like"/>
    <property type="match status" value="1"/>
</dbReference>
<proteinExistence type="predicted"/>
<dbReference type="InterPro" id="IPR012334">
    <property type="entry name" value="Pectin_lyas_fold"/>
</dbReference>
<dbReference type="SUPFAM" id="SSF50156">
    <property type="entry name" value="PDZ domain-like"/>
    <property type="match status" value="1"/>
</dbReference>
<feature type="signal peptide" evidence="1">
    <location>
        <begin position="1"/>
        <end position="21"/>
    </location>
</feature>
<accession>A0A918PL76</accession>
<sequence length="789" mass="88434">MTKTWPSIFLLILLSSFVLSTGCSEDPAHIYIGKQGADPADGTREAPFKLFSQALDHARSLKAEQSKKEIILHVLPGEYQLEESLLIGPKLSGLKIIGEDAGLVTLSGAKKLNLQWKQDSTGIYSAALAEDRQFDQFIVNGSPQILARYPNFDENGGDWQGHAADALSPERVQSWKNPKGGFFHAMHRGRWGGFHYEITGVSEEGEVEWTGGFQNNRPSAPHEKFRMVENIFEELDSPGEWFYDQEAGMLYFWPQEGMELDHSTFEIARLDDLIQIVGTEENPVRNIEVEGITFKYTRRTFMKEYEQLLRSDWSIYRGAALFVEGAEHCRITACEFTDLGGNVIMVSGYNRNITISKNHIHDSGASAISFVGKASAVRSPSFTYTEYVPLSEMDTVSGPQTNEYPKNCLADNNLIYRIGRLEKQAAGVQIAMAMDITVSHNSIYDVPRAGINIGDGTWGGHVISYNDVFNTVMETGDHGSFNSWGRDRFWHPNRGVMDSLTTARRSMVAWDAIRTTTINNNRFRCDHGWDIDLDDGSSNYHIYNNLCLNGGIKLREGFDRLVENNIMINNGFHPHVWFANSEDVFKNNIVMTTHQDVRLKGWGKEVDQNFFTNEEALIVTQAKGVDASSSYFEAEFADPKSLNYTLPADSEPIKQGFNNFPMNEFGVQLPALKKIAKTPEVPAIEAGMQGGIQASNTILWKGMKLKSIETMAEQSASGLREIAGVLVMKVMDRQAQSLQLKENDVILKVADHKINTIEDLQALDWKAIESSKGEITVMRNQVETTLKLK</sequence>
<dbReference type="InterPro" id="IPR001478">
    <property type="entry name" value="PDZ"/>
</dbReference>
<evidence type="ECO:0000259" key="2">
    <source>
        <dbReference type="Pfam" id="PF13180"/>
    </source>
</evidence>
<dbReference type="InterPro" id="IPR011050">
    <property type="entry name" value="Pectin_lyase_fold/virulence"/>
</dbReference>
<comment type="caution">
    <text evidence="4">The sequence shown here is derived from an EMBL/GenBank/DDBJ whole genome shotgun (WGS) entry which is preliminary data.</text>
</comment>
<protein>
    <submittedName>
        <fullName evidence="4">Peptide-binding protein</fullName>
    </submittedName>
</protein>
<dbReference type="EMBL" id="BMWX01000001">
    <property type="protein sequence ID" value="GGZ13491.1"/>
    <property type="molecule type" value="Genomic_DNA"/>
</dbReference>
<evidence type="ECO:0000259" key="3">
    <source>
        <dbReference type="Pfam" id="PF13229"/>
    </source>
</evidence>
<feature type="chain" id="PRO_5037019525" evidence="1">
    <location>
        <begin position="22"/>
        <end position="789"/>
    </location>
</feature>
<name>A0A918PL76_9BACT</name>
<dbReference type="RefSeq" id="WP_018475025.1">
    <property type="nucleotide sequence ID" value="NZ_BMWX01000001.1"/>
</dbReference>
<dbReference type="InterPro" id="IPR039448">
    <property type="entry name" value="Beta_helix"/>
</dbReference>
<reference evidence="4" key="2">
    <citation type="submission" date="2020-09" db="EMBL/GenBank/DDBJ databases">
        <authorList>
            <person name="Sun Q."/>
            <person name="Kim S."/>
        </authorList>
    </citation>
    <scope>NUCLEOTIDE SEQUENCE</scope>
    <source>
        <strain evidence="4">KCTC 12368</strain>
    </source>
</reference>
<keyword evidence="5" id="KW-1185">Reference proteome</keyword>
<dbReference type="Pfam" id="PF13180">
    <property type="entry name" value="PDZ_2"/>
    <property type="match status" value="1"/>
</dbReference>
<dbReference type="PANTHER" id="PTHR36453:SF1">
    <property type="entry name" value="RIGHT HANDED BETA HELIX DOMAIN-CONTAINING PROTEIN"/>
    <property type="match status" value="1"/>
</dbReference>
<feature type="domain" description="Right handed beta helix" evidence="3">
    <location>
        <begin position="318"/>
        <end position="471"/>
    </location>
</feature>
<dbReference type="SUPFAM" id="SSF51126">
    <property type="entry name" value="Pectin lyase-like"/>
    <property type="match status" value="1"/>
</dbReference>
<dbReference type="Gene3D" id="2.30.42.60">
    <property type="match status" value="1"/>
</dbReference>
<dbReference type="AlphaFoldDB" id="A0A918PL76"/>
<keyword evidence="1" id="KW-0732">Signal</keyword>
<dbReference type="InterPro" id="IPR006626">
    <property type="entry name" value="PbH1"/>
</dbReference>
<dbReference type="InterPro" id="IPR036034">
    <property type="entry name" value="PDZ_sf"/>
</dbReference>
<evidence type="ECO:0000313" key="4">
    <source>
        <dbReference type="EMBL" id="GGZ13491.1"/>
    </source>
</evidence>
<feature type="domain" description="PDZ" evidence="2">
    <location>
        <begin position="716"/>
        <end position="789"/>
    </location>
</feature>
<dbReference type="SMART" id="SM00710">
    <property type="entry name" value="PbH1"/>
    <property type="match status" value="4"/>
</dbReference>
<dbReference type="Proteomes" id="UP000619457">
    <property type="component" value="Unassembled WGS sequence"/>
</dbReference>